<feature type="domain" description="CTCHY-type" evidence="8">
    <location>
        <begin position="399"/>
        <end position="465"/>
    </location>
</feature>
<dbReference type="Gene3D" id="3.30.40.10">
    <property type="entry name" value="Zinc/RING finger domain, C3HC4 (zinc finger)"/>
    <property type="match status" value="1"/>
</dbReference>
<dbReference type="InterPro" id="IPR037275">
    <property type="entry name" value="Znf_CTCHY_sf"/>
</dbReference>
<dbReference type="SUPFAM" id="SSF57850">
    <property type="entry name" value="RING/U-box"/>
    <property type="match status" value="1"/>
</dbReference>
<organism evidence="9 10">
    <name type="scientific">Lasallia pustulata</name>
    <dbReference type="NCBI Taxonomy" id="136370"/>
    <lineage>
        <taxon>Eukaryota</taxon>
        <taxon>Fungi</taxon>
        <taxon>Dikarya</taxon>
        <taxon>Ascomycota</taxon>
        <taxon>Pezizomycotina</taxon>
        <taxon>Lecanoromycetes</taxon>
        <taxon>OSLEUM clade</taxon>
        <taxon>Umbilicariomycetidae</taxon>
        <taxon>Umbilicariales</taxon>
        <taxon>Umbilicariaceae</taxon>
        <taxon>Lasallia</taxon>
    </lineage>
</organism>
<dbReference type="GO" id="GO:0005634">
    <property type="term" value="C:nucleus"/>
    <property type="evidence" value="ECO:0007669"/>
    <property type="project" value="TreeGrafter"/>
</dbReference>
<evidence type="ECO:0000256" key="3">
    <source>
        <dbReference type="ARBA" id="ARBA00022833"/>
    </source>
</evidence>
<evidence type="ECO:0000259" key="8">
    <source>
        <dbReference type="PROSITE" id="PS51270"/>
    </source>
</evidence>
<dbReference type="PROSITE" id="PS51266">
    <property type="entry name" value="ZF_CHY"/>
    <property type="match status" value="1"/>
</dbReference>
<dbReference type="EMBL" id="VXIT01000015">
    <property type="protein sequence ID" value="KAA6407944.1"/>
    <property type="molecule type" value="Genomic_DNA"/>
</dbReference>
<feature type="region of interest" description="Disordered" evidence="5">
    <location>
        <begin position="100"/>
        <end position="138"/>
    </location>
</feature>
<dbReference type="CDD" id="cd16464">
    <property type="entry name" value="RING-H2_Pirh2-like"/>
    <property type="match status" value="1"/>
</dbReference>
<keyword evidence="3" id="KW-0862">Zinc</keyword>
<proteinExistence type="predicted"/>
<feature type="compositionally biased region" description="Acidic residues" evidence="5">
    <location>
        <begin position="703"/>
        <end position="722"/>
    </location>
</feature>
<dbReference type="PANTHER" id="PTHR21319:SF0">
    <property type="entry name" value="AND RING FINGER DOMAIN PROTEIN, PUTATIVE (AFU_ORTHOLOGUE AFUA_1G08900)-RELATED"/>
    <property type="match status" value="1"/>
</dbReference>
<comment type="caution">
    <text evidence="9">The sequence shown here is derived from an EMBL/GenBank/DDBJ whole genome shotgun (WGS) entry which is preliminary data.</text>
</comment>
<reference evidence="9 10" key="1">
    <citation type="submission" date="2019-09" db="EMBL/GenBank/DDBJ databases">
        <title>The hologenome of the rock-dwelling lichen Lasallia pustulata.</title>
        <authorList>
            <person name="Greshake Tzovaras B."/>
            <person name="Segers F."/>
            <person name="Bicker A."/>
            <person name="Dal Grande F."/>
            <person name="Otte J."/>
            <person name="Hankeln T."/>
            <person name="Schmitt I."/>
            <person name="Ebersberger I."/>
        </authorList>
    </citation>
    <scope>NUCLEOTIDE SEQUENCE [LARGE SCALE GENOMIC DNA]</scope>
    <source>
        <strain evidence="9">A1-1</strain>
    </source>
</reference>
<gene>
    <name evidence="9" type="ORF">FRX48_08295</name>
</gene>
<evidence type="ECO:0000256" key="2">
    <source>
        <dbReference type="ARBA" id="ARBA00022771"/>
    </source>
</evidence>
<dbReference type="InterPro" id="IPR037274">
    <property type="entry name" value="Znf_CHY_sf"/>
</dbReference>
<evidence type="ECO:0000259" key="6">
    <source>
        <dbReference type="PROSITE" id="PS50089"/>
    </source>
</evidence>
<dbReference type="InterPro" id="IPR039512">
    <property type="entry name" value="RCHY1_zinc-ribbon"/>
</dbReference>
<protein>
    <submittedName>
        <fullName evidence="9">Uncharacterized protein</fullName>
    </submittedName>
</protein>
<feature type="region of interest" description="Disordered" evidence="5">
    <location>
        <begin position="164"/>
        <end position="199"/>
    </location>
</feature>
<dbReference type="SMART" id="SM00184">
    <property type="entry name" value="RING"/>
    <property type="match status" value="1"/>
</dbReference>
<name>A0A5M8PGM7_9LECA</name>
<dbReference type="PROSITE" id="PS51270">
    <property type="entry name" value="ZF_CTCHY"/>
    <property type="match status" value="1"/>
</dbReference>
<evidence type="ECO:0000313" key="10">
    <source>
        <dbReference type="Proteomes" id="UP000324767"/>
    </source>
</evidence>
<dbReference type="PANTHER" id="PTHR21319">
    <property type="entry name" value="RING FINGER AND CHY ZINC FINGER DOMAIN-CONTAINING PROTEIN 1"/>
    <property type="match status" value="1"/>
</dbReference>
<dbReference type="GO" id="GO:0016567">
    <property type="term" value="P:protein ubiquitination"/>
    <property type="evidence" value="ECO:0007669"/>
    <property type="project" value="TreeGrafter"/>
</dbReference>
<dbReference type="OrthoDB" id="411372at2759"/>
<feature type="domain" description="RING-type" evidence="6">
    <location>
        <begin position="466"/>
        <end position="508"/>
    </location>
</feature>
<dbReference type="Pfam" id="PF13639">
    <property type="entry name" value="zf-RING_2"/>
    <property type="match status" value="1"/>
</dbReference>
<dbReference type="Pfam" id="PF05495">
    <property type="entry name" value="zf-CHY"/>
    <property type="match status" value="1"/>
</dbReference>
<dbReference type="InterPro" id="IPR013083">
    <property type="entry name" value="Znf_RING/FYVE/PHD"/>
</dbReference>
<dbReference type="InterPro" id="IPR008913">
    <property type="entry name" value="Znf_CHY"/>
</dbReference>
<feature type="region of interest" description="Disordered" evidence="5">
    <location>
        <begin position="677"/>
        <end position="729"/>
    </location>
</feature>
<dbReference type="GO" id="GO:0006511">
    <property type="term" value="P:ubiquitin-dependent protein catabolic process"/>
    <property type="evidence" value="ECO:0007669"/>
    <property type="project" value="TreeGrafter"/>
</dbReference>
<feature type="domain" description="CHY-type" evidence="7">
    <location>
        <begin position="330"/>
        <end position="397"/>
    </location>
</feature>
<evidence type="ECO:0000256" key="4">
    <source>
        <dbReference type="PROSITE-ProRule" id="PRU00601"/>
    </source>
</evidence>
<feature type="compositionally biased region" description="Low complexity" evidence="5">
    <location>
        <begin position="180"/>
        <end position="194"/>
    </location>
</feature>
<dbReference type="Pfam" id="PF14599">
    <property type="entry name" value="zinc_ribbon_6"/>
    <property type="match status" value="1"/>
</dbReference>
<feature type="compositionally biased region" description="Gly residues" evidence="5">
    <location>
        <begin position="691"/>
        <end position="701"/>
    </location>
</feature>
<keyword evidence="1" id="KW-0479">Metal-binding</keyword>
<feature type="compositionally biased region" description="Polar residues" evidence="5">
    <location>
        <begin position="106"/>
        <end position="119"/>
    </location>
</feature>
<dbReference type="Proteomes" id="UP000324767">
    <property type="component" value="Unassembled WGS sequence"/>
</dbReference>
<dbReference type="InterPro" id="IPR001841">
    <property type="entry name" value="Znf_RING"/>
</dbReference>
<dbReference type="SUPFAM" id="SSF161245">
    <property type="entry name" value="Zinc hairpin stack"/>
    <property type="match status" value="1"/>
</dbReference>
<evidence type="ECO:0000256" key="1">
    <source>
        <dbReference type="ARBA" id="ARBA00022723"/>
    </source>
</evidence>
<dbReference type="InterPro" id="IPR017921">
    <property type="entry name" value="Znf_CTCHY"/>
</dbReference>
<dbReference type="Gene3D" id="2.20.28.10">
    <property type="match status" value="1"/>
</dbReference>
<accession>A0A5M8PGM7</accession>
<keyword evidence="2 4" id="KW-0863">Zinc-finger</keyword>
<sequence length="729" mass="80297">MSNYISSFLIEPVIRQARRFSRPHDDGDSAPSTSQLQHVPAEDQTIHAGGRLAVTTAHGVRAVQDVLSASAWPQIIPGQPVVLSPSSEDGGLEAELAHLRDREQRTSSPSNSQRQSTHHSLTDILRGNAVGVDDDTSDNPLYGIPDQFRSTTTSFSSLNSLNDAAVTPTEGHTRSRANTGRGSYSYSSRMGDGSLPADDGMGHMRRRIKDIQEQDTSNAEKARLIHGLMTEQYSSSQPSLHAAPFHRANSPASLLSQDRPFTPNSDHSMNDSGLFASPPTSLSSVTVADNPYNLTPDDLIPTYMPKPVPPVPGTAAEKAQFFPPDPEEEERPPSLGCKHYKRNVKLQCSTCSRWYTCRFCHDEAEDHSLKRRETKNMLCMLCGCAQPAGEECIDCGEQTARYYCNVCKLWDDASEKSIYHCNDCGICRVGQGLGKDFYHCKTCCVCMSITIRDTHRCIERSTDCDCPICGDYMFTSPQTVVFMRCGHSIHQRCYYEHMESSYRCPICSRSIVNMEMQFRQLDRTIEAQPMPPQFRDTTAWVYCNDCCAKTSVRYHWLGLKCGVCDSYNTAQICIRSGPDPDSLPPQVVLDASPVAPDPNPPADSARALSRGRLAHGGVGPTGRATSAVDGVRYAPYQLAQRAVRSVSPARSAGVDVRTRGYDDRDDDLTMDVDDEGEEVDFWGGERRREMGGGGGGGGAAGGDEVDDEVMDDEEEGEDEEDYMQVYGHR</sequence>
<dbReference type="AlphaFoldDB" id="A0A5M8PGM7"/>
<evidence type="ECO:0000256" key="5">
    <source>
        <dbReference type="SAM" id="MobiDB-lite"/>
    </source>
</evidence>
<dbReference type="PROSITE" id="PS50089">
    <property type="entry name" value="ZF_RING_2"/>
    <property type="match status" value="1"/>
</dbReference>
<dbReference type="GO" id="GO:0008270">
    <property type="term" value="F:zinc ion binding"/>
    <property type="evidence" value="ECO:0007669"/>
    <property type="project" value="UniProtKB-KW"/>
</dbReference>
<evidence type="ECO:0000259" key="7">
    <source>
        <dbReference type="PROSITE" id="PS51266"/>
    </source>
</evidence>
<evidence type="ECO:0000313" key="9">
    <source>
        <dbReference type="EMBL" id="KAA6407944.1"/>
    </source>
</evidence>
<dbReference type="SUPFAM" id="SSF161219">
    <property type="entry name" value="CHY zinc finger-like"/>
    <property type="match status" value="1"/>
</dbReference>
<dbReference type="GO" id="GO:0061630">
    <property type="term" value="F:ubiquitin protein ligase activity"/>
    <property type="evidence" value="ECO:0007669"/>
    <property type="project" value="TreeGrafter"/>
</dbReference>